<name>F4H0R2_CELFA</name>
<keyword evidence="2" id="KW-0808">Transferase</keyword>
<dbReference type="InterPro" id="IPR017508">
    <property type="entry name" value="HipA_N1"/>
</dbReference>
<dbReference type="EMBL" id="CP002666">
    <property type="protein sequence ID" value="AEE45035.1"/>
    <property type="molecule type" value="Genomic_DNA"/>
</dbReference>
<sequence>MSLLDVWLGGTRVAVLDDAAAFGMASLQYTDDALRTFGRGGLALSLRLPVREAPYSAYDARPWLDGLLPEGELRTVLADRYHVAGDDTAGLLAVLGRECAGAVTITRNGDGPPVESGVHWLDEDGLDRAVRELATAPFGVGVDGRVRISLGGVQSKLVLVGADDGRFGLPLDATPSTHILKPSPLDDLGRERWPGVVHAELFGMRVAAEAGIDCAEVSFRPVGDRPAILVRRYDRVADGTGLRRVHQEDLGQALGVPPTAKYQKAADPLTPSLRRVAGVINDHADAPVTELPRLLDQVVASLVVGNCDQHAKNLSMLLDPDLGVRLAPAYDVVATVALGVETALSLTVGGESLLEDVSGQAIDDEAESWGMGRRAARRRREEILERLADAIGAAADGVRADAGEHEVLDRAEADARRRLALVAG</sequence>
<dbReference type="GO" id="GO:0004674">
    <property type="term" value="F:protein serine/threonine kinase activity"/>
    <property type="evidence" value="ECO:0007669"/>
    <property type="project" value="TreeGrafter"/>
</dbReference>
<dbReference type="NCBIfam" id="TIGR03071">
    <property type="entry name" value="couple_hipA"/>
    <property type="match status" value="1"/>
</dbReference>
<dbReference type="AlphaFoldDB" id="F4H0R2"/>
<gene>
    <name evidence="6" type="ordered locus">Celf_0898</name>
</gene>
<protein>
    <submittedName>
        <fullName evidence="6">HipA N-terminal domain protein</fullName>
    </submittedName>
</protein>
<dbReference type="HOGENOM" id="CLU_030167_1_0_11"/>
<dbReference type="GO" id="GO:0005829">
    <property type="term" value="C:cytosol"/>
    <property type="evidence" value="ECO:0007669"/>
    <property type="project" value="TreeGrafter"/>
</dbReference>
<comment type="similarity">
    <text evidence="1">Belongs to the HipA Ser/Thr kinase family.</text>
</comment>
<dbReference type="Pfam" id="PF13657">
    <property type="entry name" value="Couple_hipA"/>
    <property type="match status" value="1"/>
</dbReference>
<keyword evidence="3" id="KW-0418">Kinase</keyword>
<evidence type="ECO:0000313" key="6">
    <source>
        <dbReference type="EMBL" id="AEE45035.1"/>
    </source>
</evidence>
<reference evidence="6 7" key="1">
    <citation type="submission" date="2011-04" db="EMBL/GenBank/DDBJ databases">
        <title>Complete sequence of Cellulomonas fimi ATCC 484.</title>
        <authorList>
            <consortium name="US DOE Joint Genome Institute"/>
            <person name="Lucas S."/>
            <person name="Han J."/>
            <person name="Lapidus A."/>
            <person name="Cheng J.-F."/>
            <person name="Goodwin L."/>
            <person name="Pitluck S."/>
            <person name="Peters L."/>
            <person name="Chertkov O."/>
            <person name="Detter J.C."/>
            <person name="Han C."/>
            <person name="Tapia R."/>
            <person name="Land M."/>
            <person name="Hauser L."/>
            <person name="Kyrpides N."/>
            <person name="Ivanova N."/>
            <person name="Ovchinnikova G."/>
            <person name="Pagani I."/>
            <person name="Mead D."/>
            <person name="Brumm P."/>
            <person name="Woyke T."/>
        </authorList>
    </citation>
    <scope>NUCLEOTIDE SEQUENCE [LARGE SCALE GENOMIC DNA]</scope>
    <source>
        <strain evidence="7">ATCC 484 / DSM 20113 / JCM 1341 / NBRC 15513 / NCIMB 8980 / NCTC 7547</strain>
    </source>
</reference>
<evidence type="ECO:0000259" key="4">
    <source>
        <dbReference type="Pfam" id="PF07804"/>
    </source>
</evidence>
<accession>F4H0R2</accession>
<dbReference type="InterPro" id="IPR012893">
    <property type="entry name" value="HipA-like_C"/>
</dbReference>
<dbReference type="InterPro" id="IPR052028">
    <property type="entry name" value="HipA_Ser/Thr_kinase"/>
</dbReference>
<keyword evidence="7" id="KW-1185">Reference proteome</keyword>
<dbReference type="KEGG" id="cfi:Celf_0898"/>
<evidence type="ECO:0000256" key="3">
    <source>
        <dbReference type="ARBA" id="ARBA00022777"/>
    </source>
</evidence>
<dbReference type="STRING" id="590998.Celf_0898"/>
<proteinExistence type="inferred from homology"/>
<evidence type="ECO:0000313" key="7">
    <source>
        <dbReference type="Proteomes" id="UP000008460"/>
    </source>
</evidence>
<dbReference type="Proteomes" id="UP000008460">
    <property type="component" value="Chromosome"/>
</dbReference>
<evidence type="ECO:0000256" key="2">
    <source>
        <dbReference type="ARBA" id="ARBA00022679"/>
    </source>
</evidence>
<dbReference type="eggNOG" id="COG3550">
    <property type="taxonomic scope" value="Bacteria"/>
</dbReference>
<evidence type="ECO:0000256" key="1">
    <source>
        <dbReference type="ARBA" id="ARBA00010164"/>
    </source>
</evidence>
<feature type="domain" description="HipA-like C-terminal" evidence="4">
    <location>
        <begin position="148"/>
        <end position="389"/>
    </location>
</feature>
<dbReference type="PANTHER" id="PTHR37419:SF1">
    <property type="entry name" value="SERINE_THREONINE-PROTEIN KINASE TOXIN HIPA"/>
    <property type="match status" value="1"/>
</dbReference>
<dbReference type="RefSeq" id="WP_013770063.1">
    <property type="nucleotide sequence ID" value="NC_015514.1"/>
</dbReference>
<evidence type="ECO:0000259" key="5">
    <source>
        <dbReference type="Pfam" id="PF13657"/>
    </source>
</evidence>
<feature type="domain" description="HipA N-terminal subdomain 1" evidence="5">
    <location>
        <begin position="4"/>
        <end position="105"/>
    </location>
</feature>
<dbReference type="PANTHER" id="PTHR37419">
    <property type="entry name" value="SERINE/THREONINE-PROTEIN KINASE TOXIN HIPA"/>
    <property type="match status" value="1"/>
</dbReference>
<dbReference type="Pfam" id="PF07804">
    <property type="entry name" value="HipA_C"/>
    <property type="match status" value="1"/>
</dbReference>
<organism evidence="6 7">
    <name type="scientific">Cellulomonas fimi (strain ATCC 484 / DSM 20113 / JCM 1341 / CCUG 24087 / LMG 16345 / NBRC 15513 / NCIMB 8980 / NCTC 7547 / NRS-133)</name>
    <dbReference type="NCBI Taxonomy" id="590998"/>
    <lineage>
        <taxon>Bacteria</taxon>
        <taxon>Bacillati</taxon>
        <taxon>Actinomycetota</taxon>
        <taxon>Actinomycetes</taxon>
        <taxon>Micrococcales</taxon>
        <taxon>Cellulomonadaceae</taxon>
        <taxon>Cellulomonas</taxon>
    </lineage>
</organism>